<feature type="region of interest" description="Disordered" evidence="8">
    <location>
        <begin position="199"/>
        <end position="218"/>
    </location>
</feature>
<name>A0A812D404_ACAPH</name>
<dbReference type="InterPro" id="IPR008917">
    <property type="entry name" value="TF_DNA-bd_sf"/>
</dbReference>
<gene>
    <name evidence="10" type="ORF">SPHA_46208</name>
</gene>
<dbReference type="PANTHER" id="PTHR10129">
    <property type="entry name" value="TRANSCRIPTION FACTOR MAF"/>
    <property type="match status" value="1"/>
</dbReference>
<proteinExistence type="inferred from homology"/>
<keyword evidence="5" id="KW-0238">DNA-binding</keyword>
<evidence type="ECO:0000256" key="2">
    <source>
        <dbReference type="ARBA" id="ARBA00008500"/>
    </source>
</evidence>
<sequence length="268" mass="30466">MDSTHHLADEYITDFDLEQLEMVSSIKMEADKDRFSNTCCGNMSEYSQSAPTSPEDGETSSMSSSSPDVGHGLQAPVKNFMEEIYWFTNTHNVHDIPQNGVLDLFLNNNSSPLPNTGSTRTQSRKNSTSSMSSSASASSSSMCIKRNFKTRSSPDLSKCELNDDELVSLPVRDLNKRLHGFPKDEVSRLKQKRRTLKNRGYAQNCRSKRMQQRNELERTNKSLQQQLSVIQRQISQVTRERDYYKECLERLQRKRDGSISSSPSSLTE</sequence>
<comment type="similarity">
    <text evidence="2">Belongs to the bZIP family. Maf subfamily.</text>
</comment>
<organism evidence="10 11">
    <name type="scientific">Acanthosepion pharaonis</name>
    <name type="common">Pharaoh cuttlefish</name>
    <name type="synonym">Sepia pharaonis</name>
    <dbReference type="NCBI Taxonomy" id="158019"/>
    <lineage>
        <taxon>Eukaryota</taxon>
        <taxon>Metazoa</taxon>
        <taxon>Spiralia</taxon>
        <taxon>Lophotrochozoa</taxon>
        <taxon>Mollusca</taxon>
        <taxon>Cephalopoda</taxon>
        <taxon>Coleoidea</taxon>
        <taxon>Decapodiformes</taxon>
        <taxon>Sepiida</taxon>
        <taxon>Sepiina</taxon>
        <taxon>Sepiidae</taxon>
        <taxon>Acanthosepion</taxon>
    </lineage>
</organism>
<accession>A0A812D404</accession>
<dbReference type="GO" id="GO:0000981">
    <property type="term" value="F:DNA-binding transcription factor activity, RNA polymerase II-specific"/>
    <property type="evidence" value="ECO:0007669"/>
    <property type="project" value="TreeGrafter"/>
</dbReference>
<evidence type="ECO:0000256" key="3">
    <source>
        <dbReference type="ARBA" id="ARBA00022491"/>
    </source>
</evidence>
<dbReference type="CDD" id="cd14718">
    <property type="entry name" value="bZIP_Maf_large"/>
    <property type="match status" value="1"/>
</dbReference>
<dbReference type="OrthoDB" id="5974330at2759"/>
<evidence type="ECO:0000256" key="4">
    <source>
        <dbReference type="ARBA" id="ARBA00023015"/>
    </source>
</evidence>
<dbReference type="AlphaFoldDB" id="A0A812D404"/>
<dbReference type="GO" id="GO:0000978">
    <property type="term" value="F:RNA polymerase II cis-regulatory region sequence-specific DNA binding"/>
    <property type="evidence" value="ECO:0007669"/>
    <property type="project" value="TreeGrafter"/>
</dbReference>
<feature type="domain" description="BZIP" evidence="9">
    <location>
        <begin position="188"/>
        <end position="251"/>
    </location>
</feature>
<feature type="region of interest" description="Disordered" evidence="8">
    <location>
        <begin position="39"/>
        <end position="73"/>
    </location>
</feature>
<dbReference type="Pfam" id="PF03131">
    <property type="entry name" value="bZIP_Maf"/>
    <property type="match status" value="1"/>
</dbReference>
<feature type="compositionally biased region" description="Low complexity" evidence="8">
    <location>
        <begin position="127"/>
        <end position="142"/>
    </location>
</feature>
<keyword evidence="11" id="KW-1185">Reference proteome</keyword>
<evidence type="ECO:0000259" key="9">
    <source>
        <dbReference type="PROSITE" id="PS50217"/>
    </source>
</evidence>
<reference evidence="10" key="1">
    <citation type="submission" date="2021-01" db="EMBL/GenBank/DDBJ databases">
        <authorList>
            <person name="Li R."/>
            <person name="Bekaert M."/>
        </authorList>
    </citation>
    <scope>NUCLEOTIDE SEQUENCE</scope>
    <source>
        <strain evidence="10">Farmed</strain>
    </source>
</reference>
<evidence type="ECO:0000256" key="5">
    <source>
        <dbReference type="ARBA" id="ARBA00023125"/>
    </source>
</evidence>
<dbReference type="SMART" id="SM00338">
    <property type="entry name" value="BRLZ"/>
    <property type="match status" value="1"/>
</dbReference>
<dbReference type="GO" id="GO:0005634">
    <property type="term" value="C:nucleus"/>
    <property type="evidence" value="ECO:0007669"/>
    <property type="project" value="UniProtKB-SubCell"/>
</dbReference>
<comment type="caution">
    <text evidence="10">The sequence shown here is derived from an EMBL/GenBank/DDBJ whole genome shotgun (WGS) entry which is preliminary data.</text>
</comment>
<dbReference type="PANTHER" id="PTHR10129:SF44">
    <property type="entry name" value="TRAFFIC JAM, ISOFORM C"/>
    <property type="match status" value="1"/>
</dbReference>
<dbReference type="FunFam" id="1.20.5.170:FF:000011">
    <property type="entry name" value="Transcription factor MafG, putative"/>
    <property type="match status" value="1"/>
</dbReference>
<feature type="compositionally biased region" description="Polar residues" evidence="8">
    <location>
        <begin position="116"/>
        <end position="126"/>
    </location>
</feature>
<dbReference type="SUPFAM" id="SSF47454">
    <property type="entry name" value="A DNA-binding domain in eukaryotic transcription factors"/>
    <property type="match status" value="1"/>
</dbReference>
<dbReference type="InterPro" id="IPR004826">
    <property type="entry name" value="bZIP_Maf"/>
</dbReference>
<protein>
    <recommendedName>
        <fullName evidence="9">BZIP domain-containing protein</fullName>
    </recommendedName>
</protein>
<dbReference type="InterPro" id="IPR046347">
    <property type="entry name" value="bZIP_sf"/>
</dbReference>
<keyword evidence="4" id="KW-0805">Transcription regulation</keyword>
<evidence type="ECO:0000256" key="8">
    <source>
        <dbReference type="SAM" id="MobiDB-lite"/>
    </source>
</evidence>
<dbReference type="EMBL" id="CAHIKZ030002434">
    <property type="protein sequence ID" value="CAE1286806.1"/>
    <property type="molecule type" value="Genomic_DNA"/>
</dbReference>
<comment type="subcellular location">
    <subcellularLocation>
        <location evidence="1">Nucleus</location>
    </subcellularLocation>
</comment>
<dbReference type="SUPFAM" id="SSF57959">
    <property type="entry name" value="Leucine zipper domain"/>
    <property type="match status" value="1"/>
</dbReference>
<evidence type="ECO:0000256" key="6">
    <source>
        <dbReference type="ARBA" id="ARBA00023163"/>
    </source>
</evidence>
<dbReference type="InterPro" id="IPR004827">
    <property type="entry name" value="bZIP"/>
</dbReference>
<dbReference type="PROSITE" id="PS50217">
    <property type="entry name" value="BZIP"/>
    <property type="match status" value="1"/>
</dbReference>
<evidence type="ECO:0000313" key="10">
    <source>
        <dbReference type="EMBL" id="CAE1286806.1"/>
    </source>
</evidence>
<evidence type="ECO:0000256" key="1">
    <source>
        <dbReference type="ARBA" id="ARBA00004123"/>
    </source>
</evidence>
<evidence type="ECO:0000313" key="11">
    <source>
        <dbReference type="Proteomes" id="UP000597762"/>
    </source>
</evidence>
<feature type="region of interest" description="Disordered" evidence="8">
    <location>
        <begin position="112"/>
        <end position="142"/>
    </location>
</feature>
<keyword evidence="7" id="KW-0539">Nucleus</keyword>
<feature type="compositionally biased region" description="Polar residues" evidence="8">
    <location>
        <begin position="39"/>
        <end position="52"/>
    </location>
</feature>
<dbReference type="InterPro" id="IPR024874">
    <property type="entry name" value="Transcription_factor_Maf_fam"/>
</dbReference>
<dbReference type="Gene3D" id="1.20.5.170">
    <property type="match status" value="1"/>
</dbReference>
<dbReference type="Proteomes" id="UP000597762">
    <property type="component" value="Unassembled WGS sequence"/>
</dbReference>
<keyword evidence="3" id="KW-0678">Repressor</keyword>
<keyword evidence="6" id="KW-0804">Transcription</keyword>
<evidence type="ECO:0000256" key="7">
    <source>
        <dbReference type="ARBA" id="ARBA00023242"/>
    </source>
</evidence>